<evidence type="ECO:0000313" key="2">
    <source>
        <dbReference type="Proteomes" id="UP000225984"/>
    </source>
</evidence>
<accession>A0A286MQN0</accession>
<sequence>MVIAMSSHSDIKWVSPTGLTVIYHDGRIEFPDEPHPQLPFKDTSNRGKFGLKGAVQAAMADEDAADALAMAS</sequence>
<dbReference type="EMBL" id="MF324910">
    <property type="protein sequence ID" value="ASW31555.1"/>
    <property type="molecule type" value="Genomic_DNA"/>
</dbReference>
<dbReference type="RefSeq" id="YP_010013090.1">
    <property type="nucleotide sequence ID" value="NC_053508.1"/>
</dbReference>
<organism evidence="1 2">
    <name type="scientific">Mycobacterium phage GuuelaD</name>
    <dbReference type="NCBI Taxonomy" id="2015819"/>
    <lineage>
        <taxon>Viruses</taxon>
        <taxon>Duplodnaviria</taxon>
        <taxon>Heunggongvirae</taxon>
        <taxon>Uroviricota</taxon>
        <taxon>Caudoviricetes</taxon>
        <taxon>Vilmaviridae</taxon>
        <taxon>Lclasvirinae</taxon>
        <taxon>Faithunavirus</taxon>
        <taxon>Faithunavirus guuelaD</taxon>
    </lineage>
</organism>
<dbReference type="GeneID" id="63209662"/>
<dbReference type="Proteomes" id="UP000225984">
    <property type="component" value="Segment"/>
</dbReference>
<name>A0A286MQN0_9CAUD</name>
<dbReference type="KEGG" id="vg:63209662"/>
<reference evidence="1 2" key="1">
    <citation type="submission" date="2017-06" db="EMBL/GenBank/DDBJ databases">
        <authorList>
            <person name="Apiz-Saab J."/>
            <person name="Gonzalez-Montes K.M."/>
            <person name="Diaz-Perez J."/>
            <person name="Fuentes-Cruz G.A."/>
            <person name="Fuster-Rivera J.M."/>
            <person name="Gonzalez-Espada L.V."/>
            <person name="Gonzalez-Perez P.D."/>
            <person name="Hernandez-Morales C.S."/>
            <person name="Hernandez-Rivera R."/>
            <person name="Herrera-DelValle R.J."/>
            <person name="Jaramillo-Criado J.A."/>
            <person name="Lama-Diaz J.M."/>
            <person name="Llavona-Feo P.M."/>
            <person name="Medina-Barreto M.A."/>
            <person name="Melendez-Ortiz M.Y."/>
            <person name="Melendez-Rivera C.M."/>
            <person name="Mercado-Andino A.K."/>
            <person name="Mercado-Delgado A.J."/>
            <person name="Ortiz-DeArmas J.I."/>
            <person name="Ortiz-Ortiz C.P."/>
            <person name="Quesada-Gordillo A.M."/>
            <person name="Fernandez-Martinez M."/>
            <person name="Vazquez E."/>
            <person name="Rubin M.R."/>
            <person name="Stoner T.H."/>
            <person name="Garlena R.A."/>
            <person name="Russell D.A."/>
            <person name="Pope W.H."/>
            <person name="Jacobs-Sera D."/>
            <person name="Hatfull G.F."/>
        </authorList>
    </citation>
    <scope>NUCLEOTIDE SEQUENCE [LARGE SCALE GENOMIC DNA]</scope>
</reference>
<proteinExistence type="predicted"/>
<keyword evidence="2" id="KW-1185">Reference proteome</keyword>
<evidence type="ECO:0000313" key="1">
    <source>
        <dbReference type="EMBL" id="ASW31555.1"/>
    </source>
</evidence>
<protein>
    <submittedName>
        <fullName evidence="1">Uncharacterized protein</fullName>
    </submittedName>
</protein>
<gene>
    <name evidence="1" type="primary">132</name>
    <name evidence="1" type="ORF">SEA_GUUELAD_132</name>
</gene>